<evidence type="ECO:0000313" key="1">
    <source>
        <dbReference type="EMBL" id="KAF6230586.1"/>
    </source>
</evidence>
<reference evidence="1 2" key="1">
    <citation type="journal article" date="2020" name="Genomics">
        <title>Complete, high-quality genomes from long-read metagenomic sequencing of two wolf lichen thalli reveals enigmatic genome architecture.</title>
        <authorList>
            <person name="McKenzie S.K."/>
            <person name="Walston R.F."/>
            <person name="Allen J.L."/>
        </authorList>
    </citation>
    <scope>NUCLEOTIDE SEQUENCE [LARGE SCALE GENOMIC DNA]</scope>
    <source>
        <strain evidence="1">WasteWater2</strain>
    </source>
</reference>
<keyword evidence="2" id="KW-1185">Reference proteome</keyword>
<dbReference type="GeneID" id="59292767"/>
<organism evidence="1 2">
    <name type="scientific">Letharia columbiana</name>
    <dbReference type="NCBI Taxonomy" id="112416"/>
    <lineage>
        <taxon>Eukaryota</taxon>
        <taxon>Fungi</taxon>
        <taxon>Dikarya</taxon>
        <taxon>Ascomycota</taxon>
        <taxon>Pezizomycotina</taxon>
        <taxon>Lecanoromycetes</taxon>
        <taxon>OSLEUM clade</taxon>
        <taxon>Lecanoromycetidae</taxon>
        <taxon>Lecanorales</taxon>
        <taxon>Lecanorineae</taxon>
        <taxon>Parmeliaceae</taxon>
        <taxon>Letharia</taxon>
    </lineage>
</organism>
<name>A0A8H6FL66_9LECA</name>
<dbReference type="AlphaFoldDB" id="A0A8H6FL66"/>
<sequence>MADNTRSLTIKNAGPNISAFFNSKYNLQVAKSLITNNQLTYNMVWQSHVLALNMNVEWKPVYGLDWTTEVPVLDLDAMGMWEQSTAIPKLRYLKVGKNKAQTDTGTNSVQFMVGVQEARYGFSPIFVDPAETGKGMTALYQPQEKVQWWY</sequence>
<protein>
    <submittedName>
        <fullName evidence="1">Uncharacterized protein</fullName>
    </submittedName>
</protein>
<evidence type="ECO:0000313" key="2">
    <source>
        <dbReference type="Proteomes" id="UP000578531"/>
    </source>
</evidence>
<accession>A0A8H6FL66</accession>
<gene>
    <name evidence="1" type="ORF">HO173_011123</name>
</gene>
<comment type="caution">
    <text evidence="1">The sequence shown here is derived from an EMBL/GenBank/DDBJ whole genome shotgun (WGS) entry which is preliminary data.</text>
</comment>
<proteinExistence type="predicted"/>
<dbReference type="OrthoDB" id="3343459at2759"/>
<dbReference type="RefSeq" id="XP_037160054.1">
    <property type="nucleotide sequence ID" value="XM_037313005.1"/>
</dbReference>
<dbReference type="Proteomes" id="UP000578531">
    <property type="component" value="Unassembled WGS sequence"/>
</dbReference>
<dbReference type="EMBL" id="JACCJC010000066">
    <property type="protein sequence ID" value="KAF6230586.1"/>
    <property type="molecule type" value="Genomic_DNA"/>
</dbReference>